<feature type="compositionally biased region" description="Polar residues" evidence="4">
    <location>
        <begin position="204"/>
        <end position="215"/>
    </location>
</feature>
<name>K6UND4_9MICO</name>
<evidence type="ECO:0000256" key="2">
    <source>
        <dbReference type="ARBA" id="ARBA00022801"/>
    </source>
</evidence>
<dbReference type="PANTHER" id="PTHR34698">
    <property type="entry name" value="5-OXOPROLINASE SUBUNIT B"/>
    <property type="match status" value="1"/>
</dbReference>
<accession>K6UND4</accession>
<keyword evidence="7" id="KW-1185">Reference proteome</keyword>
<evidence type="ECO:0000313" key="7">
    <source>
        <dbReference type="Proteomes" id="UP000008495"/>
    </source>
</evidence>
<dbReference type="SUPFAM" id="SSF160467">
    <property type="entry name" value="PH0987 N-terminal domain-like"/>
    <property type="match status" value="1"/>
</dbReference>
<keyword evidence="3" id="KW-0067">ATP-binding</keyword>
<dbReference type="GO" id="GO:0016787">
    <property type="term" value="F:hydrolase activity"/>
    <property type="evidence" value="ECO:0007669"/>
    <property type="project" value="UniProtKB-KW"/>
</dbReference>
<protein>
    <recommendedName>
        <fullName evidence="5">Carboxyltransferase domain-containing protein</fullName>
    </recommendedName>
</protein>
<dbReference type="eggNOG" id="COG2049">
    <property type="taxonomic scope" value="Bacteria"/>
</dbReference>
<organism evidence="6 7">
    <name type="scientific">Austwickia chelonae NBRC 105200</name>
    <dbReference type="NCBI Taxonomy" id="1184607"/>
    <lineage>
        <taxon>Bacteria</taxon>
        <taxon>Bacillati</taxon>
        <taxon>Actinomycetota</taxon>
        <taxon>Actinomycetes</taxon>
        <taxon>Micrococcales</taxon>
        <taxon>Dermatophilaceae</taxon>
        <taxon>Austwickia</taxon>
    </lineage>
</organism>
<dbReference type="SUPFAM" id="SSF50891">
    <property type="entry name" value="Cyclophilin-like"/>
    <property type="match status" value="1"/>
</dbReference>
<feature type="region of interest" description="Disordered" evidence="4">
    <location>
        <begin position="200"/>
        <end position="221"/>
    </location>
</feature>
<evidence type="ECO:0000259" key="5">
    <source>
        <dbReference type="SMART" id="SM00796"/>
    </source>
</evidence>
<evidence type="ECO:0000256" key="4">
    <source>
        <dbReference type="SAM" id="MobiDB-lite"/>
    </source>
</evidence>
<dbReference type="RefSeq" id="WP_006503643.1">
    <property type="nucleotide sequence ID" value="NZ_BAGZ01000017.1"/>
</dbReference>
<sequence length="221" mass="23530">MRVLPSGVDALLLEFADGSETLAYLAGLRAHPVDGIAEIVPAARTLLLRSDGTVSMPEVVRALDRVAPEQVENRTDRQVRIETVYDGEDLTGVADHLGLSVEALVARHVSATWTVAFCGFAPGFAYMTCDDESWSVPRRPSPRTRVPAGSVALAGGYTGCYPTSSPGGWQLIGRTAALLWDVGRPSPALLTPGTRVTFADITGQPRQRANDNSAGTAEDLR</sequence>
<proteinExistence type="predicted"/>
<dbReference type="InterPro" id="IPR029000">
    <property type="entry name" value="Cyclophilin-like_dom_sf"/>
</dbReference>
<dbReference type="AlphaFoldDB" id="K6UND4"/>
<feature type="domain" description="Carboxyltransferase" evidence="5">
    <location>
        <begin position="1"/>
        <end position="190"/>
    </location>
</feature>
<dbReference type="Gene3D" id="2.40.100.10">
    <property type="entry name" value="Cyclophilin-like"/>
    <property type="match status" value="1"/>
</dbReference>
<gene>
    <name evidence="6" type="ORF">AUCHE_17_00980</name>
</gene>
<keyword evidence="2" id="KW-0378">Hydrolase</keyword>
<comment type="caution">
    <text evidence="6">The sequence shown here is derived from an EMBL/GenBank/DDBJ whole genome shotgun (WGS) entry which is preliminary data.</text>
</comment>
<dbReference type="Proteomes" id="UP000008495">
    <property type="component" value="Unassembled WGS sequence"/>
</dbReference>
<dbReference type="GO" id="GO:0005524">
    <property type="term" value="F:ATP binding"/>
    <property type="evidence" value="ECO:0007669"/>
    <property type="project" value="UniProtKB-KW"/>
</dbReference>
<reference evidence="6 7" key="1">
    <citation type="submission" date="2012-08" db="EMBL/GenBank/DDBJ databases">
        <title>Whole genome shotgun sequence of Austwickia chelonae NBRC 105200.</title>
        <authorList>
            <person name="Yoshida I."/>
            <person name="Hosoyama A."/>
            <person name="Tsuchikane K."/>
            <person name="Katsumata H."/>
            <person name="Ando Y."/>
            <person name="Ohji S."/>
            <person name="Hamada M."/>
            <person name="Tamura T."/>
            <person name="Yamazoe A."/>
            <person name="Yamazaki S."/>
            <person name="Fujita N."/>
        </authorList>
    </citation>
    <scope>NUCLEOTIDE SEQUENCE [LARGE SCALE GENOMIC DNA]</scope>
    <source>
        <strain evidence="6 7">NBRC 105200</strain>
    </source>
</reference>
<dbReference type="Gene3D" id="3.30.1360.40">
    <property type="match status" value="1"/>
</dbReference>
<evidence type="ECO:0000256" key="1">
    <source>
        <dbReference type="ARBA" id="ARBA00022741"/>
    </source>
</evidence>
<dbReference type="OrthoDB" id="9768696at2"/>
<dbReference type="PANTHER" id="PTHR34698:SF2">
    <property type="entry name" value="5-OXOPROLINASE SUBUNIT B"/>
    <property type="match status" value="1"/>
</dbReference>
<evidence type="ECO:0000313" key="6">
    <source>
        <dbReference type="EMBL" id="GAB78886.1"/>
    </source>
</evidence>
<dbReference type="InterPro" id="IPR010016">
    <property type="entry name" value="PxpB"/>
</dbReference>
<dbReference type="InterPro" id="IPR003833">
    <property type="entry name" value="CT_C_D"/>
</dbReference>
<evidence type="ECO:0000256" key="3">
    <source>
        <dbReference type="ARBA" id="ARBA00022840"/>
    </source>
</evidence>
<keyword evidence="1" id="KW-0547">Nucleotide-binding</keyword>
<dbReference type="Pfam" id="PF02682">
    <property type="entry name" value="CT_C_D"/>
    <property type="match status" value="1"/>
</dbReference>
<dbReference type="STRING" id="100225.SAMN05421595_0097"/>
<dbReference type="EMBL" id="BAGZ01000017">
    <property type="protein sequence ID" value="GAB78886.1"/>
    <property type="molecule type" value="Genomic_DNA"/>
</dbReference>
<dbReference type="SMART" id="SM00796">
    <property type="entry name" value="AHS1"/>
    <property type="match status" value="1"/>
</dbReference>